<feature type="domain" description="Glycosyl hydrolase family 31 C-terminal" evidence="5">
    <location>
        <begin position="599"/>
        <end position="685"/>
    </location>
</feature>
<dbReference type="InterPro" id="IPR011013">
    <property type="entry name" value="Gal_mutarotase_sf_dom"/>
</dbReference>
<dbReference type="Gene3D" id="2.60.40.1180">
    <property type="entry name" value="Golgi alpha-mannosidase II"/>
    <property type="match status" value="1"/>
</dbReference>
<name>A0ABT7ALB8_9HYPH</name>
<dbReference type="Gene3D" id="2.60.40.1760">
    <property type="entry name" value="glycosyl hydrolase (family 31)"/>
    <property type="match status" value="1"/>
</dbReference>
<dbReference type="CDD" id="cd14752">
    <property type="entry name" value="GH31_N"/>
    <property type="match status" value="1"/>
</dbReference>
<evidence type="ECO:0000259" key="3">
    <source>
        <dbReference type="Pfam" id="PF01055"/>
    </source>
</evidence>
<dbReference type="Gene3D" id="3.20.20.80">
    <property type="entry name" value="Glycosidases"/>
    <property type="match status" value="1"/>
</dbReference>
<dbReference type="InterPro" id="IPR048395">
    <property type="entry name" value="Glyco_hydro_31_C"/>
</dbReference>
<dbReference type="Proteomes" id="UP001321492">
    <property type="component" value="Unassembled WGS sequence"/>
</dbReference>
<dbReference type="PANTHER" id="PTHR22762:SF165">
    <property type="entry name" value="PUTATIVE (AFU_ORTHOLOGUE AFUA_1G06560)-RELATED"/>
    <property type="match status" value="1"/>
</dbReference>
<reference evidence="6 7" key="1">
    <citation type="submission" date="2023-05" db="EMBL/GenBank/DDBJ databases">
        <title>Chelatococcus sp. nov., a moderately thermophilic bacterium isolated from hot spring microbial mat.</title>
        <authorList>
            <person name="Hu C.-J."/>
            <person name="Li W.-J."/>
        </authorList>
    </citation>
    <scope>NUCLEOTIDE SEQUENCE [LARGE SCALE GENOMIC DNA]</scope>
    <source>
        <strain evidence="6 7">SYSU G07232</strain>
    </source>
</reference>
<dbReference type="GO" id="GO:0016787">
    <property type="term" value="F:hydrolase activity"/>
    <property type="evidence" value="ECO:0007669"/>
    <property type="project" value="UniProtKB-KW"/>
</dbReference>
<evidence type="ECO:0000256" key="1">
    <source>
        <dbReference type="ARBA" id="ARBA00007806"/>
    </source>
</evidence>
<dbReference type="SUPFAM" id="SSF51011">
    <property type="entry name" value="Glycosyl hydrolase domain"/>
    <property type="match status" value="1"/>
</dbReference>
<evidence type="ECO:0000259" key="5">
    <source>
        <dbReference type="Pfam" id="PF21365"/>
    </source>
</evidence>
<feature type="domain" description="Glycoside hydrolase family 31 N-terminal" evidence="4">
    <location>
        <begin position="27"/>
        <end position="216"/>
    </location>
</feature>
<dbReference type="CDD" id="cd06599">
    <property type="entry name" value="GH31_glycosidase_Aec37"/>
    <property type="match status" value="1"/>
</dbReference>
<dbReference type="SUPFAM" id="SSF74650">
    <property type="entry name" value="Galactose mutarotase-like"/>
    <property type="match status" value="1"/>
</dbReference>
<evidence type="ECO:0000313" key="6">
    <source>
        <dbReference type="EMBL" id="MDJ1160173.1"/>
    </source>
</evidence>
<proteinExistence type="inferred from homology"/>
<keyword evidence="2" id="KW-0326">Glycosidase</keyword>
<gene>
    <name evidence="6" type="ORF">QNA08_18325</name>
</gene>
<dbReference type="EMBL" id="JASJEV010000019">
    <property type="protein sequence ID" value="MDJ1160173.1"/>
    <property type="molecule type" value="Genomic_DNA"/>
</dbReference>
<evidence type="ECO:0000259" key="4">
    <source>
        <dbReference type="Pfam" id="PF13802"/>
    </source>
</evidence>
<dbReference type="RefSeq" id="WP_283742174.1">
    <property type="nucleotide sequence ID" value="NZ_JASJEV010000019.1"/>
</dbReference>
<dbReference type="Pfam" id="PF13802">
    <property type="entry name" value="Gal_mutarotas_2"/>
    <property type="match status" value="1"/>
</dbReference>
<evidence type="ECO:0000256" key="2">
    <source>
        <dbReference type="RuleBase" id="RU361185"/>
    </source>
</evidence>
<dbReference type="SUPFAM" id="SSF51445">
    <property type="entry name" value="(Trans)glycosidases"/>
    <property type="match status" value="1"/>
</dbReference>
<keyword evidence="7" id="KW-1185">Reference proteome</keyword>
<dbReference type="InterPro" id="IPR017853">
    <property type="entry name" value="GH"/>
</dbReference>
<accession>A0ABT7ALB8</accession>
<evidence type="ECO:0000313" key="7">
    <source>
        <dbReference type="Proteomes" id="UP001321492"/>
    </source>
</evidence>
<organism evidence="6 7">
    <name type="scientific">Chelatococcus albus</name>
    <dbReference type="NCBI Taxonomy" id="3047466"/>
    <lineage>
        <taxon>Bacteria</taxon>
        <taxon>Pseudomonadati</taxon>
        <taxon>Pseudomonadota</taxon>
        <taxon>Alphaproteobacteria</taxon>
        <taxon>Hyphomicrobiales</taxon>
        <taxon>Chelatococcaceae</taxon>
        <taxon>Chelatococcus</taxon>
    </lineage>
</organism>
<comment type="similarity">
    <text evidence="1 2">Belongs to the glycosyl hydrolase 31 family.</text>
</comment>
<dbReference type="Pfam" id="PF21365">
    <property type="entry name" value="Glyco_hydro_31_3rd"/>
    <property type="match status" value="1"/>
</dbReference>
<comment type="caution">
    <text evidence="6">The sequence shown here is derived from an EMBL/GenBank/DDBJ whole genome shotgun (WGS) entry which is preliminary data.</text>
</comment>
<keyword evidence="2 6" id="KW-0378">Hydrolase</keyword>
<dbReference type="Pfam" id="PF01055">
    <property type="entry name" value="Glyco_hydro_31_2nd"/>
    <property type="match status" value="1"/>
</dbReference>
<protein>
    <submittedName>
        <fullName evidence="6">Glycoside hydrolase family 31 protein</fullName>
    </submittedName>
</protein>
<dbReference type="InterPro" id="IPR013780">
    <property type="entry name" value="Glyco_hydro_b"/>
</dbReference>
<dbReference type="PANTHER" id="PTHR22762">
    <property type="entry name" value="ALPHA-GLUCOSIDASE"/>
    <property type="match status" value="1"/>
</dbReference>
<sequence length="791" mass="87534">MKPLTGARLAEAPTTTARLETTDGHRLHLWLLAEGIGRLLVERPDGLRAKRTWSIETDTAPLPFEGRERMSVEGLSPQPLTVEEDEARITLTGGDLRVVVDRAPVRLAWFRRTGAGWSPLVEDRPTQALLFDRRGSRFAHYVRRAADERVFGLGEKSGDMDRTGRRLRMAIVDAMGYDAETSDPLYKQIPFCMIHRACDGVATGLFYDNLAPAAFDLGAEIDAYHGDYRSFAAEDGDLDLYVIAGPTPAEVTKRFLALTGRTTFGPRWSFRYSGSTMAYTEAEDAQARLGEFLKLCAQHDIPCGSFQLSSGYTSIAGKRYVFNWNHDKFPDPRRLAADFAAADMRLAANIKPAMLLDHPRLDEVRAFGGFIRDADADVPATFYFWGGDAHHLDFTNPATVAWWKGEVKRQLLDLGIAATWNDNNECEIADDAARCHGFGEETPLALMRALQPILMMRASMEAQAEHAPDLRPFLISRAGGPGLQRYAQTWTGDNRTAWKTLRYNLRMGHGCVLSGLYNFGHDIGGFAGPRPDPELFVRWVQQGVFLPRFTIHSWNDDGSVNEPWMHAEVLPIVRDFMHLRERLVPLLYTLAWRAHTRHEPIVAPTLWHFPHDAGCWVENDEFMLGESLLVAPVVEQGATSRRLYLPACPEGWCELDTGAWHAGGQTVSVDAPLERCPVFVRGGHAVPLGPSPADSSGTLTWCVYASPVPVETATVVFDDDGLTHGWKQGAYALLTLAASVGPDAAKARLTRRGPLPPRWTSVEVVGVGALAANRRGFERVARESIATAPAA</sequence>
<feature type="domain" description="Glycoside hydrolase family 31 TIM barrel" evidence="3">
    <location>
        <begin position="265"/>
        <end position="590"/>
    </location>
</feature>
<dbReference type="InterPro" id="IPR000322">
    <property type="entry name" value="Glyco_hydro_31_TIM"/>
</dbReference>
<dbReference type="InterPro" id="IPR025887">
    <property type="entry name" value="Glyco_hydro_31_N_dom"/>
</dbReference>